<evidence type="ECO:0000256" key="1">
    <source>
        <dbReference type="ARBA" id="ARBA00004496"/>
    </source>
</evidence>
<keyword evidence="5 14" id="KW-0436">Ligase</keyword>
<proteinExistence type="inferred from homology"/>
<feature type="binding site" evidence="14">
    <location>
        <position position="723"/>
    </location>
    <ligand>
        <name>Mg(2+)</name>
        <dbReference type="ChEBI" id="CHEBI:18420"/>
    </ligand>
</feature>
<dbReference type="Gene3D" id="3.40.50.880">
    <property type="match status" value="1"/>
</dbReference>
<sequence>MRIFRGSSVFSKFRISKIMKLCHVSNVPVSDIYAEFVHFVNLVSDLNSDEIEKLKKLLKYGSNVRQESPNGFLILVTPRLGTISSWSSKSTDIAKNCGLSKILRLERGIAYYLKSSSKFTKVQMSTLVGILHDPMMESVFHNFKSASALFKILNPSPIISVDIFSNGRFEIEKLNSTLGLALSNLEIDYLLEVFINKLKRNPTDIELMMFAQVNSEHCRHKIFNSTWIIDGIRQEKTPFQMIQNTFKMTPDYILSAYEDNSAVMEGSEVGRFFPYVRTHHYGYNQEKVHILMKVETHNHPTAISPWPGAATGSGGEIRDEGATGIGAQPKAGLVGFTTSNLRIPNFHQPWESDFGKPGCIVSALDIMLEAPLGSAAFNNEFGRPSLLGYFRTYEEKVNSHAGEEIRGYHKPIIIVGGIGNIRDEHVIKKEISIGANIILFGGPAMNIGLGGSSSSSLEYGQLTGELDFSSVQRENPEMERRCQEVINSCWQLGDMNPIESIHDIGAGGLSTALPELLDNSKRGGIFQLRNIPNDEPSMSPLEIWCNESQERYVIAVSPDKMPLFETICNRERTPYAVIGTATEKRVLELKDSYFNNTPINIPMDVIFSKIPKKHYYAEVLNVKNTTINLKGIEINEALDRVLRLPAVAEKTFLIMIADRSVSGLVVRDQMVGPWQIPVSNCAVTAASYDSYYGEAVSIGERTPSALLNFVASARLAVGESITNIAATNIGDIKRIKLSANWMSSSGHPGEDVGLYRAVQAVAEELCPFLGLTIPVGKDSMSMKTTWKENGKYKEITSPFSLIITAFARVEDVRKTITPQLRIDKGDTSLILVDLGNGKNRLGATALTQVYKQLGDQAADLDNPAYLNGFYQSIQTLIQNNKIIAYHDKSDGGLLVTLAEMIFAGHCGVKIDIKPLGKCNLSVLFNEELGAVIQIKNTELDNVFDVLASNGLAQCSHVIGTVEDKDTFLITSGEHIVLDRTRTELRLIWAETTYQMQSLRDNPACADQEHDIKKDVLDPGLNVKLSFDINENISAPFMINTSTKPKVAILREQGINSHIEMAAAFNRAGFDSVDFHMSDIEMNQKFLVGYDGLAVCGGFSYGDVLGAGGGWAKSILLNEKLSAQFEDFFRRNTFSLGICNGCQMLSHLSDLIPGSEHWPRFIRNKSESFEARFSLVEVQKSPSIFLSGMEESQIPIVVSHAEGCVEVRDEAHLLAIEDSGTISLRYVDNYGQHTQKYPSNPNGSPNAIAGLTTKNGCVTIMMPHPERVFRTISNSWAPEDWGENGAWMRMFQNARKNLN</sequence>
<feature type="domain" description="FGAR-AT PurM N-terminal-like" evidence="18">
    <location>
        <begin position="649"/>
        <end position="808"/>
    </location>
</feature>
<evidence type="ECO:0000256" key="9">
    <source>
        <dbReference type="ARBA" id="ARBA00022840"/>
    </source>
</evidence>
<feature type="active site" evidence="14">
    <location>
        <position position="1263"/>
    </location>
</feature>
<dbReference type="EMBL" id="AMSD01000002">
    <property type="protein sequence ID" value="EPE37362.1"/>
    <property type="molecule type" value="Genomic_DNA"/>
</dbReference>
<dbReference type="CDD" id="cd01740">
    <property type="entry name" value="GATase1_FGAR_AT"/>
    <property type="match status" value="1"/>
</dbReference>
<feature type="domain" description="PurM-like C-terminal" evidence="15">
    <location>
        <begin position="434"/>
        <end position="589"/>
    </location>
</feature>
<keyword evidence="6 14" id="KW-0479">Metal-binding</keyword>
<evidence type="ECO:0000256" key="5">
    <source>
        <dbReference type="ARBA" id="ARBA00022598"/>
    </source>
</evidence>
<evidence type="ECO:0000256" key="14">
    <source>
        <dbReference type="HAMAP-Rule" id="MF_00419"/>
    </source>
</evidence>
<dbReference type="FunFam" id="1.10.8.750:FF:000002">
    <property type="entry name" value="Phosphoribosylformylglycinamidine synthase"/>
    <property type="match status" value="1"/>
</dbReference>
<dbReference type="SUPFAM" id="SSF82697">
    <property type="entry name" value="PurS-like"/>
    <property type="match status" value="1"/>
</dbReference>
<evidence type="ECO:0000256" key="13">
    <source>
        <dbReference type="ARBA" id="ARBA00057317"/>
    </source>
</evidence>
<name>S3DG33_9GAMM</name>
<dbReference type="FunFam" id="3.30.1330.10:FF:000005">
    <property type="entry name" value="Phosphoribosylformylglycinamidine synthase"/>
    <property type="match status" value="1"/>
</dbReference>
<dbReference type="InterPro" id="IPR036676">
    <property type="entry name" value="PurM-like_C_sf"/>
</dbReference>
<dbReference type="Gene3D" id="3.30.1330.10">
    <property type="entry name" value="PurM-like, N-terminal domain"/>
    <property type="match status" value="2"/>
</dbReference>
<evidence type="ECO:0000256" key="3">
    <source>
        <dbReference type="ARBA" id="ARBA00008608"/>
    </source>
</evidence>
<evidence type="ECO:0000256" key="11">
    <source>
        <dbReference type="ARBA" id="ARBA00022962"/>
    </source>
</evidence>
<keyword evidence="10 14" id="KW-0460">Magnesium</keyword>
<dbReference type="PANTHER" id="PTHR10099:SF1">
    <property type="entry name" value="PHOSPHORIBOSYLFORMYLGLYCINAMIDINE SYNTHASE"/>
    <property type="match status" value="1"/>
</dbReference>
<evidence type="ECO:0000256" key="2">
    <source>
        <dbReference type="ARBA" id="ARBA00004920"/>
    </source>
</evidence>
<comment type="caution">
    <text evidence="19">The sequence shown here is derived from an EMBL/GenBank/DDBJ whole genome shotgun (WGS) entry which is preliminary data.</text>
</comment>
<dbReference type="HAMAP" id="MF_00419">
    <property type="entry name" value="PurL_1"/>
    <property type="match status" value="1"/>
</dbReference>
<dbReference type="STRING" id="28176.CF66_0105"/>
<comment type="caution">
    <text evidence="14">Lacks conserved residue(s) required for the propagation of feature annotation.</text>
</comment>
<dbReference type="InterPro" id="IPR010073">
    <property type="entry name" value="PurL_large"/>
</dbReference>
<dbReference type="GO" id="GO:0004642">
    <property type="term" value="F:phosphoribosylformylglycinamidine synthase activity"/>
    <property type="evidence" value="ECO:0007669"/>
    <property type="project" value="UniProtKB-UniRule"/>
</dbReference>
<feature type="domain" description="PurM-like C-terminal" evidence="15">
    <location>
        <begin position="836"/>
        <end position="965"/>
    </location>
</feature>
<evidence type="ECO:0000256" key="7">
    <source>
        <dbReference type="ARBA" id="ARBA00022741"/>
    </source>
</evidence>
<evidence type="ECO:0000259" key="15">
    <source>
        <dbReference type="Pfam" id="PF02769"/>
    </source>
</evidence>
<dbReference type="SUPFAM" id="SSF52317">
    <property type="entry name" value="Class I glutamine amidotransferase-like"/>
    <property type="match status" value="1"/>
</dbReference>
<dbReference type="GO" id="GO:0005524">
    <property type="term" value="F:ATP binding"/>
    <property type="evidence" value="ECO:0007669"/>
    <property type="project" value="UniProtKB-UniRule"/>
</dbReference>
<comment type="subunit">
    <text evidence="14">Monomer.</text>
</comment>
<evidence type="ECO:0000256" key="8">
    <source>
        <dbReference type="ARBA" id="ARBA00022755"/>
    </source>
</evidence>
<feature type="domain" description="Phosphoribosylformylglycinamidine synthase N-terminal" evidence="17">
    <location>
        <begin position="35"/>
        <end position="150"/>
    </location>
</feature>
<dbReference type="PROSITE" id="PS51273">
    <property type="entry name" value="GATASE_TYPE_1"/>
    <property type="match status" value="1"/>
</dbReference>
<dbReference type="GO" id="GO:0046872">
    <property type="term" value="F:metal ion binding"/>
    <property type="evidence" value="ECO:0007669"/>
    <property type="project" value="UniProtKB-KW"/>
</dbReference>
<dbReference type="NCBIfam" id="NF003672">
    <property type="entry name" value="PRK05297.1"/>
    <property type="match status" value="1"/>
</dbReference>
<comment type="function">
    <text evidence="13 14">Phosphoribosylformylglycinamidine synthase involved in the purines biosynthetic pathway. Catalyzes the ATP-dependent conversion of formylglycinamide ribonucleotide (FGAR) and glutamine to yield formylglycinamidine ribonucleotide (FGAM) and glutamate.</text>
</comment>
<accession>S3DG33</accession>
<evidence type="ECO:0000259" key="18">
    <source>
        <dbReference type="Pfam" id="PF22689"/>
    </source>
</evidence>
<dbReference type="FunFam" id="3.90.650.10:FF:000024">
    <property type="entry name" value="Phosphoribosylformylglycinamidine synthase"/>
    <property type="match status" value="1"/>
</dbReference>
<keyword evidence="20" id="KW-1185">Reference proteome</keyword>
<dbReference type="Pfam" id="PF18076">
    <property type="entry name" value="FGAR-AT_N"/>
    <property type="match status" value="1"/>
</dbReference>
<feature type="binding site" evidence="14">
    <location>
        <position position="887"/>
    </location>
    <ligand>
        <name>Mg(2+)</name>
        <dbReference type="ChEBI" id="CHEBI:18420"/>
    </ligand>
</feature>
<gene>
    <name evidence="14 19" type="primary">purL</name>
    <name evidence="19" type="ORF">O1U_0662</name>
</gene>
<dbReference type="Pfam" id="PF22689">
    <property type="entry name" value="FGAR-AT_PurM_N-like"/>
    <property type="match status" value="1"/>
</dbReference>
<comment type="pathway">
    <text evidence="2 14">Purine metabolism; IMP biosynthesis via de novo pathway; 5-amino-1-(5-phospho-D-ribosyl)imidazole from N(2)-formyl-N(1)-(5-phospho-D-ribosyl)glycinamide: step 1/2.</text>
</comment>
<evidence type="ECO:0000313" key="20">
    <source>
        <dbReference type="Proteomes" id="UP000053688"/>
    </source>
</evidence>
<dbReference type="GO" id="GO:0006189">
    <property type="term" value="P:'de novo' IMP biosynthetic process"/>
    <property type="evidence" value="ECO:0007669"/>
    <property type="project" value="UniProtKB-UniRule"/>
</dbReference>
<evidence type="ECO:0000256" key="10">
    <source>
        <dbReference type="ARBA" id="ARBA00022842"/>
    </source>
</evidence>
<evidence type="ECO:0000256" key="6">
    <source>
        <dbReference type="ARBA" id="ARBA00022723"/>
    </source>
</evidence>
<dbReference type="Gene3D" id="3.90.650.10">
    <property type="entry name" value="PurM-like C-terminal domain"/>
    <property type="match status" value="2"/>
</dbReference>
<dbReference type="SMART" id="SM01211">
    <property type="entry name" value="GATase_5"/>
    <property type="match status" value="1"/>
</dbReference>
<dbReference type="UniPathway" id="UPA00074">
    <property type="reaction ID" value="UER00128"/>
</dbReference>
<feature type="active site" description="Nucleophile" evidence="14">
    <location>
        <position position="1138"/>
    </location>
</feature>
<dbReference type="Proteomes" id="UP000053688">
    <property type="component" value="Unassembled WGS sequence"/>
</dbReference>
<dbReference type="EC" id="6.3.5.3" evidence="14"/>
<evidence type="ECO:0000313" key="19">
    <source>
        <dbReference type="EMBL" id="EPE37362.1"/>
    </source>
</evidence>
<dbReference type="SUPFAM" id="SSF56042">
    <property type="entry name" value="PurM C-terminal domain-like"/>
    <property type="match status" value="2"/>
</dbReference>
<dbReference type="FunFam" id="3.30.1330.10:FF:000002">
    <property type="entry name" value="Phosphoribosylformylglycinamidine synthase"/>
    <property type="match status" value="1"/>
</dbReference>
<feature type="domain" description="Phosphoribosylformylglycinamidine synthase linker" evidence="16">
    <location>
        <begin position="171"/>
        <end position="221"/>
    </location>
</feature>
<dbReference type="NCBIfam" id="TIGR01735">
    <property type="entry name" value="FGAM_synt"/>
    <property type="match status" value="1"/>
</dbReference>
<evidence type="ECO:0000256" key="12">
    <source>
        <dbReference type="ARBA" id="ARBA00052585"/>
    </source>
</evidence>
<comment type="subcellular location">
    <subcellularLocation>
        <location evidence="1 14">Cytoplasm</location>
    </subcellularLocation>
</comment>
<dbReference type="Pfam" id="PF13507">
    <property type="entry name" value="GATase_5"/>
    <property type="match status" value="1"/>
</dbReference>
<keyword evidence="7 14" id="KW-0547">Nucleotide-binding</keyword>
<dbReference type="InterPro" id="IPR029062">
    <property type="entry name" value="Class_I_gatase-like"/>
</dbReference>
<comment type="similarity">
    <text evidence="3 14">In the N-terminal section; belongs to the FGAMS family.</text>
</comment>
<dbReference type="SUPFAM" id="SSF109736">
    <property type="entry name" value="FGAM synthase PurL, linker domain"/>
    <property type="match status" value="1"/>
</dbReference>
<dbReference type="Gene3D" id="1.10.8.750">
    <property type="entry name" value="Phosphoribosylformylglycinamidine synthase, linker domain"/>
    <property type="match status" value="1"/>
</dbReference>
<feature type="binding site" evidence="14">
    <location>
        <begin position="308"/>
        <end position="319"/>
    </location>
    <ligand>
        <name>ATP</name>
        <dbReference type="ChEBI" id="CHEBI:30616"/>
    </ligand>
</feature>
<feature type="binding site" evidence="14">
    <location>
        <position position="719"/>
    </location>
    <ligand>
        <name>Mg(2+)</name>
        <dbReference type="ChEBI" id="CHEBI:18420"/>
    </ligand>
</feature>
<organism evidence="19 20">
    <name type="scientific">Candidatus Photodesmus katoptron Akat1</name>
    <dbReference type="NCBI Taxonomy" id="1236703"/>
    <lineage>
        <taxon>Bacteria</taxon>
        <taxon>Pseudomonadati</taxon>
        <taxon>Pseudomonadota</taxon>
        <taxon>Gammaproteobacteria</taxon>
        <taxon>Vibrionales</taxon>
        <taxon>Vibrionaceae</taxon>
        <taxon>Candidatus Photodesmus</taxon>
    </lineage>
</organism>
<dbReference type="Pfam" id="PF18072">
    <property type="entry name" value="FGAR-AT_linker"/>
    <property type="match status" value="1"/>
</dbReference>
<keyword evidence="8 14" id="KW-0658">Purine biosynthesis</keyword>
<evidence type="ECO:0000259" key="16">
    <source>
        <dbReference type="Pfam" id="PF18072"/>
    </source>
</evidence>
<feature type="binding site" evidence="14">
    <location>
        <position position="889"/>
    </location>
    <ligand>
        <name>ATP</name>
        <dbReference type="ChEBI" id="CHEBI:30616"/>
    </ligand>
</feature>
<dbReference type="RefSeq" id="WP_016503994.1">
    <property type="nucleotide sequence ID" value="NZ_AMSD01000002.1"/>
</dbReference>
<dbReference type="InterPro" id="IPR055181">
    <property type="entry name" value="FGAR-AT_PurM_N-like"/>
</dbReference>
<comment type="catalytic activity">
    <reaction evidence="12 14">
        <text>N(2)-formyl-N(1)-(5-phospho-beta-D-ribosyl)glycinamide + L-glutamine + ATP + H2O = 2-formamido-N(1)-(5-O-phospho-beta-D-ribosyl)acetamidine + L-glutamate + ADP + phosphate + H(+)</text>
        <dbReference type="Rhea" id="RHEA:17129"/>
        <dbReference type="ChEBI" id="CHEBI:15377"/>
        <dbReference type="ChEBI" id="CHEBI:15378"/>
        <dbReference type="ChEBI" id="CHEBI:29985"/>
        <dbReference type="ChEBI" id="CHEBI:30616"/>
        <dbReference type="ChEBI" id="CHEBI:43474"/>
        <dbReference type="ChEBI" id="CHEBI:58359"/>
        <dbReference type="ChEBI" id="CHEBI:147286"/>
        <dbReference type="ChEBI" id="CHEBI:147287"/>
        <dbReference type="ChEBI" id="CHEBI:456216"/>
        <dbReference type="EC" id="6.3.5.3"/>
    </reaction>
</comment>
<evidence type="ECO:0000256" key="4">
    <source>
        <dbReference type="ARBA" id="ARBA00022490"/>
    </source>
</evidence>
<feature type="active site" evidence="14">
    <location>
        <position position="1265"/>
    </location>
</feature>
<reference evidence="19 20" key="1">
    <citation type="journal article" date="2014" name="Environ. Microbiol.">
        <title>Genomic signatures of obligate host dependence in the luminous bacterial symbiont of a vertebrate.</title>
        <authorList>
            <person name="Hendry T.A."/>
            <person name="de Wet J.R."/>
            <person name="Dunlap P.V."/>
        </authorList>
    </citation>
    <scope>NUCLEOTIDE SEQUENCE [LARGE SCALE GENOMIC DNA]</scope>
    <source>
        <strain evidence="19 20">Akat1</strain>
    </source>
</reference>
<keyword evidence="9 14" id="KW-0067">ATP-binding</keyword>
<dbReference type="FunFam" id="3.40.50.880:FF:000008">
    <property type="entry name" value="Phosphoribosylformylglycinamidine synthase"/>
    <property type="match status" value="1"/>
</dbReference>
<dbReference type="InterPro" id="IPR041609">
    <property type="entry name" value="PurL_linker"/>
</dbReference>
<protein>
    <recommendedName>
        <fullName evidence="14">Phosphoribosylformylglycinamidine synthase</fullName>
        <shortName evidence="14">FGAM synthase</shortName>
        <shortName evidence="14">FGAMS</shortName>
        <ecNumber evidence="14">6.3.5.3</ecNumber>
    </recommendedName>
    <alternativeName>
        <fullName evidence="14">Formylglycinamide ribonucleotide amidotransferase</fullName>
        <shortName evidence="14">FGAR amidotransferase</shortName>
        <shortName evidence="14">FGAR-AT</shortName>
    </alternativeName>
</protein>
<keyword evidence="4 14" id="KW-0963">Cytoplasm</keyword>
<evidence type="ECO:0000259" key="17">
    <source>
        <dbReference type="Pfam" id="PF18076"/>
    </source>
</evidence>
<dbReference type="PANTHER" id="PTHR10099">
    <property type="entry name" value="PHOSPHORIBOSYLFORMYLGLYCINAMIDINE SYNTHASE"/>
    <property type="match status" value="1"/>
</dbReference>
<dbReference type="eggNOG" id="COG0046">
    <property type="taxonomic scope" value="Bacteria"/>
</dbReference>
<dbReference type="InterPro" id="IPR036604">
    <property type="entry name" value="PurS-like_sf"/>
</dbReference>
<dbReference type="FunFam" id="3.90.650.10:FF:000005">
    <property type="entry name" value="Phosphoribosylformylglycinamidine synthase"/>
    <property type="match status" value="1"/>
</dbReference>
<dbReference type="PATRIC" id="fig|1236703.3.peg.677"/>
<dbReference type="InterPro" id="IPR040707">
    <property type="entry name" value="FGAR-AT_N"/>
</dbReference>
<dbReference type="eggNOG" id="COG0047">
    <property type="taxonomic scope" value="Bacteria"/>
</dbReference>
<dbReference type="InterPro" id="IPR010918">
    <property type="entry name" value="PurM-like_C_dom"/>
</dbReference>
<dbReference type="GO" id="GO:0005737">
    <property type="term" value="C:cytoplasm"/>
    <property type="evidence" value="ECO:0007669"/>
    <property type="project" value="UniProtKB-SubCell"/>
</dbReference>
<dbReference type="Pfam" id="PF02769">
    <property type="entry name" value="AIRS_C"/>
    <property type="match status" value="2"/>
</dbReference>
<dbReference type="SUPFAM" id="SSF55326">
    <property type="entry name" value="PurM N-terminal domain-like"/>
    <property type="match status" value="2"/>
</dbReference>
<keyword evidence="11 14" id="KW-0315">Glutamine amidotransferase</keyword>
<dbReference type="InterPro" id="IPR036921">
    <property type="entry name" value="PurM-like_N_sf"/>
</dbReference>